<keyword evidence="4" id="KW-1185">Reference proteome</keyword>
<evidence type="ECO:0000313" key="3">
    <source>
        <dbReference type="EMBL" id="MDQ0371647.1"/>
    </source>
</evidence>
<accession>A0AAE3WAQ7</accession>
<evidence type="ECO:0000256" key="1">
    <source>
        <dbReference type="SAM" id="MobiDB-lite"/>
    </source>
</evidence>
<proteinExistence type="predicted"/>
<name>A0AAE3WAQ7_9ACTN</name>
<keyword evidence="2" id="KW-0472">Membrane</keyword>
<dbReference type="AlphaFoldDB" id="A0AAE3WAQ7"/>
<evidence type="ECO:0000313" key="4">
    <source>
        <dbReference type="Proteomes" id="UP001240236"/>
    </source>
</evidence>
<reference evidence="3 4" key="1">
    <citation type="submission" date="2023-07" db="EMBL/GenBank/DDBJ databases">
        <title>Sequencing the genomes of 1000 actinobacteria strains.</title>
        <authorList>
            <person name="Klenk H.-P."/>
        </authorList>
    </citation>
    <scope>NUCLEOTIDE SEQUENCE [LARGE SCALE GENOMIC DNA]</scope>
    <source>
        <strain evidence="3 4">DSM 44709</strain>
    </source>
</reference>
<feature type="region of interest" description="Disordered" evidence="1">
    <location>
        <begin position="1"/>
        <end position="30"/>
    </location>
</feature>
<sequence>MTVTPVTRPAVTNGATTRREVAPRRHGQWTVTPPVTVTRDLVAFGTNPPGGPPPLPKPPAKGLRTTAFGLFAVMTIAGGGVVGATGSGSDLRWALIALTLFAAVGSAGTAIAANTR</sequence>
<evidence type="ECO:0000256" key="2">
    <source>
        <dbReference type="SAM" id="Phobius"/>
    </source>
</evidence>
<protein>
    <submittedName>
        <fullName evidence="3">Uncharacterized protein</fullName>
    </submittedName>
</protein>
<dbReference type="EMBL" id="JAUSUZ010000002">
    <property type="protein sequence ID" value="MDQ0371647.1"/>
    <property type="molecule type" value="Genomic_DNA"/>
</dbReference>
<gene>
    <name evidence="3" type="ORF">J2S42_008395</name>
</gene>
<dbReference type="Proteomes" id="UP001240236">
    <property type="component" value="Unassembled WGS sequence"/>
</dbReference>
<keyword evidence="2" id="KW-0812">Transmembrane</keyword>
<organism evidence="3 4">
    <name type="scientific">Catenuloplanes indicus</name>
    <dbReference type="NCBI Taxonomy" id="137267"/>
    <lineage>
        <taxon>Bacteria</taxon>
        <taxon>Bacillati</taxon>
        <taxon>Actinomycetota</taxon>
        <taxon>Actinomycetes</taxon>
        <taxon>Micromonosporales</taxon>
        <taxon>Micromonosporaceae</taxon>
        <taxon>Catenuloplanes</taxon>
    </lineage>
</organism>
<keyword evidence="2" id="KW-1133">Transmembrane helix</keyword>
<feature type="transmembrane region" description="Helical" evidence="2">
    <location>
        <begin position="67"/>
        <end position="87"/>
    </location>
</feature>
<feature type="transmembrane region" description="Helical" evidence="2">
    <location>
        <begin position="93"/>
        <end position="113"/>
    </location>
</feature>
<dbReference type="RefSeq" id="WP_307249414.1">
    <property type="nucleotide sequence ID" value="NZ_JAUSUZ010000002.1"/>
</dbReference>
<comment type="caution">
    <text evidence="3">The sequence shown here is derived from an EMBL/GenBank/DDBJ whole genome shotgun (WGS) entry which is preliminary data.</text>
</comment>